<dbReference type="GO" id="GO:0019934">
    <property type="term" value="P:cGMP-mediated signaling"/>
    <property type="evidence" value="ECO:0007669"/>
    <property type="project" value="TreeGrafter"/>
</dbReference>
<gene>
    <name evidence="6" type="ORF">X975_18986</name>
</gene>
<dbReference type="InterPro" id="IPR001054">
    <property type="entry name" value="A/G_cyclase"/>
</dbReference>
<dbReference type="AlphaFoldDB" id="A0A087UVT7"/>
<dbReference type="Gene3D" id="6.10.250.780">
    <property type="match status" value="1"/>
</dbReference>
<dbReference type="OrthoDB" id="1890790at2759"/>
<dbReference type="InterPro" id="IPR029787">
    <property type="entry name" value="Nucleotide_cyclase"/>
</dbReference>
<dbReference type="Pfam" id="PF00211">
    <property type="entry name" value="Guanylate_cyc"/>
    <property type="match status" value="1"/>
</dbReference>
<dbReference type="EC" id="4.6.1.2" evidence="1"/>
<dbReference type="Proteomes" id="UP000054359">
    <property type="component" value="Unassembled WGS sequence"/>
</dbReference>
<evidence type="ECO:0000259" key="5">
    <source>
        <dbReference type="PROSITE" id="PS50125"/>
    </source>
</evidence>
<sequence>MLDEWKQKGDDLLYSMIPKAVAVRLRNGEDPIGTCESFDEVTVLFSEVVEFSELCARLTAMEAVTCINDVFSLFDKVTDAYNVFKVETVGQVYMLVSGAPERRPDHAQNVAKAALDMVAQVDQLTTTYGGEKVMVRIGMHSGPVAAGVVGLKMPRYCLFGDTVNTAARMQTHGEAGKIHISEPCKNHLKSDSFITEPRGPMKIKGKGQMNTFWLIGEKEDIC</sequence>
<feature type="domain" description="Guanylate cyclase" evidence="5">
    <location>
        <begin position="42"/>
        <end position="170"/>
    </location>
</feature>
<organism evidence="6 7">
    <name type="scientific">Stegodyphus mimosarum</name>
    <name type="common">African social velvet spider</name>
    <dbReference type="NCBI Taxonomy" id="407821"/>
    <lineage>
        <taxon>Eukaryota</taxon>
        <taxon>Metazoa</taxon>
        <taxon>Ecdysozoa</taxon>
        <taxon>Arthropoda</taxon>
        <taxon>Chelicerata</taxon>
        <taxon>Arachnida</taxon>
        <taxon>Araneae</taxon>
        <taxon>Araneomorphae</taxon>
        <taxon>Entelegynae</taxon>
        <taxon>Eresoidea</taxon>
        <taxon>Eresidae</taxon>
        <taxon>Stegodyphus</taxon>
    </lineage>
</organism>
<evidence type="ECO:0000256" key="3">
    <source>
        <dbReference type="ARBA" id="ARBA00023239"/>
    </source>
</evidence>
<dbReference type="PANTHER" id="PTHR45655:SF5">
    <property type="entry name" value="SOLUBLE GUANYLATE CYCLASE 89DA-RELATED"/>
    <property type="match status" value="1"/>
</dbReference>
<evidence type="ECO:0000313" key="6">
    <source>
        <dbReference type="EMBL" id="KFM81476.1"/>
    </source>
</evidence>
<dbReference type="STRING" id="407821.A0A087UVT7"/>
<dbReference type="GO" id="GO:0000166">
    <property type="term" value="F:nucleotide binding"/>
    <property type="evidence" value="ECO:0007669"/>
    <property type="project" value="UniProtKB-KW"/>
</dbReference>
<dbReference type="PROSITE" id="PS50125">
    <property type="entry name" value="GUANYLATE_CYCLASE_2"/>
    <property type="match status" value="1"/>
</dbReference>
<dbReference type="GO" id="GO:0008074">
    <property type="term" value="C:guanylate cyclase complex, soluble"/>
    <property type="evidence" value="ECO:0007669"/>
    <property type="project" value="TreeGrafter"/>
</dbReference>
<name>A0A087UVT7_STEMI</name>
<keyword evidence="4" id="KW-0141">cGMP biosynthesis</keyword>
<dbReference type="SMART" id="SM00044">
    <property type="entry name" value="CYCc"/>
    <property type="match status" value="1"/>
</dbReference>
<dbReference type="PANTHER" id="PTHR45655">
    <property type="entry name" value="GUANYLATE CYCLASE SOLUBLE SUBUNIT BETA-2"/>
    <property type="match status" value="1"/>
</dbReference>
<reference evidence="6 7" key="1">
    <citation type="submission" date="2013-11" db="EMBL/GenBank/DDBJ databases">
        <title>Genome sequencing of Stegodyphus mimosarum.</title>
        <authorList>
            <person name="Bechsgaard J."/>
        </authorList>
    </citation>
    <scope>NUCLEOTIDE SEQUENCE [LARGE SCALE GENOMIC DNA]</scope>
</reference>
<dbReference type="OMA" id="AHATHIC"/>
<dbReference type="CDD" id="cd07302">
    <property type="entry name" value="CHD"/>
    <property type="match status" value="1"/>
</dbReference>
<dbReference type="GO" id="GO:0004383">
    <property type="term" value="F:guanylate cyclase activity"/>
    <property type="evidence" value="ECO:0007669"/>
    <property type="project" value="UniProtKB-EC"/>
</dbReference>
<dbReference type="EMBL" id="KK121891">
    <property type="protein sequence ID" value="KFM81476.1"/>
    <property type="molecule type" value="Genomic_DNA"/>
</dbReference>
<dbReference type="FunFam" id="3.30.70.1230:FF:000030">
    <property type="entry name" value="Si:ch211-215j19.12"/>
    <property type="match status" value="1"/>
</dbReference>
<keyword evidence="7" id="KW-1185">Reference proteome</keyword>
<accession>A0A087UVT7</accession>
<dbReference type="InterPro" id="IPR011645">
    <property type="entry name" value="HNOB_dom_associated"/>
</dbReference>
<proteinExistence type="predicted"/>
<keyword evidence="3" id="KW-0456">Lyase</keyword>
<protein>
    <recommendedName>
        <fullName evidence="1">guanylate cyclase</fullName>
        <ecNumber evidence="1">4.6.1.2</ecNumber>
    </recommendedName>
</protein>
<dbReference type="Pfam" id="PF07701">
    <property type="entry name" value="HNOBA"/>
    <property type="match status" value="1"/>
</dbReference>
<dbReference type="SUPFAM" id="SSF55073">
    <property type="entry name" value="Nucleotide cyclase"/>
    <property type="match status" value="1"/>
</dbReference>
<keyword evidence="2" id="KW-0547">Nucleotide-binding</keyword>
<evidence type="ECO:0000256" key="4">
    <source>
        <dbReference type="ARBA" id="ARBA00023293"/>
    </source>
</evidence>
<feature type="non-terminal residue" evidence="6">
    <location>
        <position position="222"/>
    </location>
</feature>
<evidence type="ECO:0000256" key="1">
    <source>
        <dbReference type="ARBA" id="ARBA00012202"/>
    </source>
</evidence>
<evidence type="ECO:0000256" key="2">
    <source>
        <dbReference type="ARBA" id="ARBA00022741"/>
    </source>
</evidence>
<dbReference type="GO" id="GO:0070482">
    <property type="term" value="P:response to oxygen levels"/>
    <property type="evidence" value="ECO:0007669"/>
    <property type="project" value="TreeGrafter"/>
</dbReference>
<dbReference type="Gene3D" id="3.30.70.1230">
    <property type="entry name" value="Nucleotide cyclase"/>
    <property type="match status" value="1"/>
</dbReference>
<evidence type="ECO:0000313" key="7">
    <source>
        <dbReference type="Proteomes" id="UP000054359"/>
    </source>
</evidence>